<dbReference type="SUPFAM" id="SSF69118">
    <property type="entry name" value="AhpD-like"/>
    <property type="match status" value="1"/>
</dbReference>
<evidence type="ECO:0000313" key="3">
    <source>
        <dbReference type="Proteomes" id="UP000014977"/>
    </source>
</evidence>
<protein>
    <submittedName>
        <fullName evidence="2">Carboxymuconolactone decarboxylase</fullName>
    </submittedName>
</protein>
<feature type="domain" description="Carboxymuconolactone decarboxylase-like" evidence="1">
    <location>
        <begin position="19"/>
        <end position="102"/>
    </location>
</feature>
<dbReference type="RefSeq" id="WP_020878060.1">
    <property type="nucleotide sequence ID" value="NZ_ATHJ01000099.1"/>
</dbReference>
<dbReference type="InterPro" id="IPR003779">
    <property type="entry name" value="CMD-like"/>
</dbReference>
<accession>S7TKR8</accession>
<reference evidence="2 3" key="1">
    <citation type="journal article" date="2013" name="Genome Announc.">
        <title>Draft genome sequences for three mercury-methylating, sulfate-reducing bacteria.</title>
        <authorList>
            <person name="Brown S.D."/>
            <person name="Hurt R.A.Jr."/>
            <person name="Gilmour C.C."/>
            <person name="Elias D.A."/>
        </authorList>
    </citation>
    <scope>NUCLEOTIDE SEQUENCE [LARGE SCALE GENOMIC DNA]</scope>
    <source>
        <strain evidence="2 3">DSM 2059</strain>
    </source>
</reference>
<dbReference type="PATRIC" id="fig|1121405.3.peg.3073"/>
<proteinExistence type="predicted"/>
<dbReference type="Gene3D" id="1.20.1290.10">
    <property type="entry name" value="AhpD-like"/>
    <property type="match status" value="1"/>
</dbReference>
<dbReference type="eggNOG" id="COG0599">
    <property type="taxonomic scope" value="Bacteria"/>
</dbReference>
<dbReference type="PANTHER" id="PTHR33930">
    <property type="entry name" value="ALKYL HYDROPEROXIDE REDUCTASE AHPD"/>
    <property type="match status" value="1"/>
</dbReference>
<dbReference type="InterPro" id="IPR029032">
    <property type="entry name" value="AhpD-like"/>
</dbReference>
<sequence length="110" mass="11653">MANQKEKMGAYKKISQKYPDVTASLNSLGETIRNSGPIDGKTSQLIQLAAAAAGQSEGSVHSHTRRALEEGATRAEIEHALLLLISVMGFPKTAAAMSWATDILDGEAVE</sequence>
<dbReference type="GO" id="GO:0051920">
    <property type="term" value="F:peroxiredoxin activity"/>
    <property type="evidence" value="ECO:0007669"/>
    <property type="project" value="InterPro"/>
</dbReference>
<gene>
    <name evidence="2" type="ORF">dsmv_2993</name>
</gene>
<dbReference type="AlphaFoldDB" id="S7TKR8"/>
<dbReference type="Proteomes" id="UP000014977">
    <property type="component" value="Unassembled WGS sequence"/>
</dbReference>
<name>S7TKR8_DESML</name>
<dbReference type="PANTHER" id="PTHR33930:SF2">
    <property type="entry name" value="BLR3452 PROTEIN"/>
    <property type="match status" value="1"/>
</dbReference>
<organism evidence="2 3">
    <name type="scientific">Desulfococcus multivorans DSM 2059</name>
    <dbReference type="NCBI Taxonomy" id="1121405"/>
    <lineage>
        <taxon>Bacteria</taxon>
        <taxon>Pseudomonadati</taxon>
        <taxon>Thermodesulfobacteriota</taxon>
        <taxon>Desulfobacteria</taxon>
        <taxon>Desulfobacterales</taxon>
        <taxon>Desulfococcaceae</taxon>
        <taxon>Desulfococcus</taxon>
    </lineage>
</organism>
<dbReference type="OrthoDB" id="425264at2"/>
<dbReference type="STRING" id="897.B2D07_07430"/>
<dbReference type="Pfam" id="PF02627">
    <property type="entry name" value="CMD"/>
    <property type="match status" value="1"/>
</dbReference>
<evidence type="ECO:0000259" key="1">
    <source>
        <dbReference type="Pfam" id="PF02627"/>
    </source>
</evidence>
<keyword evidence="3" id="KW-1185">Reference proteome</keyword>
<dbReference type="EMBL" id="ATHJ01000099">
    <property type="protein sequence ID" value="EPR37782.1"/>
    <property type="molecule type" value="Genomic_DNA"/>
</dbReference>
<evidence type="ECO:0000313" key="2">
    <source>
        <dbReference type="EMBL" id="EPR37782.1"/>
    </source>
</evidence>
<comment type="caution">
    <text evidence="2">The sequence shown here is derived from an EMBL/GenBank/DDBJ whole genome shotgun (WGS) entry which is preliminary data.</text>
</comment>